<dbReference type="AlphaFoldDB" id="A0A5A8F0K4"/>
<evidence type="ECO:0000313" key="1">
    <source>
        <dbReference type="EMBL" id="KAA0257549.1"/>
    </source>
</evidence>
<comment type="caution">
    <text evidence="1">The sequence shown here is derived from an EMBL/GenBank/DDBJ whole genome shotgun (WGS) entry which is preliminary data.</text>
</comment>
<dbReference type="RefSeq" id="WP_149266930.1">
    <property type="nucleotide sequence ID" value="NZ_VFJB01000007.1"/>
</dbReference>
<gene>
    <name evidence="1" type="ORF">FHQ18_09405</name>
</gene>
<dbReference type="Proteomes" id="UP000322876">
    <property type="component" value="Unassembled WGS sequence"/>
</dbReference>
<accession>A0A5A8F0K4</accession>
<reference evidence="1 2" key="1">
    <citation type="submission" date="2019-06" db="EMBL/GenBank/DDBJ databases">
        <title>Genomic insights into carbon and energy metabolism of Deferribacter autotrophicus revealed new metabolic traits in the phylum Deferribacteres.</title>
        <authorList>
            <person name="Slobodkin A.I."/>
            <person name="Slobodkina G.B."/>
            <person name="Allioux M."/>
            <person name="Alain K."/>
            <person name="Jebbar M."/>
            <person name="Shadrin V."/>
            <person name="Kublanov I.V."/>
            <person name="Toshchakov S.V."/>
            <person name="Bonch-Osmolovskaya E.A."/>
        </authorList>
    </citation>
    <scope>NUCLEOTIDE SEQUENCE [LARGE SCALE GENOMIC DNA]</scope>
    <source>
        <strain evidence="1 2">SL50</strain>
    </source>
</reference>
<proteinExistence type="predicted"/>
<dbReference type="EMBL" id="VFJB01000007">
    <property type="protein sequence ID" value="KAA0257549.1"/>
    <property type="molecule type" value="Genomic_DNA"/>
</dbReference>
<organism evidence="1 2">
    <name type="scientific">Deferribacter autotrophicus</name>
    <dbReference type="NCBI Taxonomy" id="500465"/>
    <lineage>
        <taxon>Bacteria</taxon>
        <taxon>Pseudomonadati</taxon>
        <taxon>Deferribacterota</taxon>
        <taxon>Deferribacteres</taxon>
        <taxon>Deferribacterales</taxon>
        <taxon>Deferribacteraceae</taxon>
        <taxon>Deferribacter</taxon>
    </lineage>
</organism>
<keyword evidence="2" id="KW-1185">Reference proteome</keyword>
<sequence>MERYRKIKYLGNEVYTDKYIERGSFIYLMSIFGTPELVKGLTSAILTGEEIEVENDGVMARSNTTKYTFIQKKVGQNLVHCLLYQKELFVFNQINKVAVIIEPTIEKIYELIDSKISTPLIPEWKEFIMELVNPIPLNTFGYKSAVEIEIPEESYIENEIINNLKERRLALN</sequence>
<evidence type="ECO:0000313" key="2">
    <source>
        <dbReference type="Proteomes" id="UP000322876"/>
    </source>
</evidence>
<name>A0A5A8F0K4_9BACT</name>
<protein>
    <submittedName>
        <fullName evidence="1">Uncharacterized protein</fullName>
    </submittedName>
</protein>